<dbReference type="EMBL" id="KV425890">
    <property type="protein sequence ID" value="KZW01985.1"/>
    <property type="molecule type" value="Genomic_DNA"/>
</dbReference>
<dbReference type="SUPFAM" id="SSF48452">
    <property type="entry name" value="TPR-like"/>
    <property type="match status" value="1"/>
</dbReference>
<keyword evidence="6 7" id="KW-0472">Membrane</keyword>
<evidence type="ECO:0000256" key="6">
    <source>
        <dbReference type="ARBA" id="ARBA00023136"/>
    </source>
</evidence>
<dbReference type="GO" id="GO:0031201">
    <property type="term" value="C:SNARE complex"/>
    <property type="evidence" value="ECO:0007669"/>
    <property type="project" value="TreeGrafter"/>
</dbReference>
<dbReference type="FunFam" id="1.25.40.10:FF:000049">
    <property type="entry name" value="Alpha-soluble NSF attachment protein-like"/>
    <property type="match status" value="1"/>
</dbReference>
<dbReference type="InParanoid" id="A0A165PCT0"/>
<keyword evidence="4 7" id="KW-0931">ER-Golgi transport</keyword>
<organism evidence="8 9">
    <name type="scientific">Exidia glandulosa HHB12029</name>
    <dbReference type="NCBI Taxonomy" id="1314781"/>
    <lineage>
        <taxon>Eukaryota</taxon>
        <taxon>Fungi</taxon>
        <taxon>Dikarya</taxon>
        <taxon>Basidiomycota</taxon>
        <taxon>Agaricomycotina</taxon>
        <taxon>Agaricomycetes</taxon>
        <taxon>Auriculariales</taxon>
        <taxon>Exidiaceae</taxon>
        <taxon>Exidia</taxon>
    </lineage>
</organism>
<gene>
    <name evidence="8" type="ORF">EXIGLDRAFT_736723</name>
</gene>
<keyword evidence="5 7" id="KW-0653">Protein transport</keyword>
<dbReference type="PRINTS" id="PR00448">
    <property type="entry name" value="NSFATTACHMNT"/>
</dbReference>
<evidence type="ECO:0000256" key="5">
    <source>
        <dbReference type="ARBA" id="ARBA00022927"/>
    </source>
</evidence>
<dbReference type="CDD" id="cd15832">
    <property type="entry name" value="SNAP"/>
    <property type="match status" value="1"/>
</dbReference>
<protein>
    <submittedName>
        <fullName evidence="8">TPR-like protein</fullName>
    </submittedName>
</protein>
<dbReference type="InterPro" id="IPR011990">
    <property type="entry name" value="TPR-like_helical_dom_sf"/>
</dbReference>
<dbReference type="Proteomes" id="UP000077266">
    <property type="component" value="Unassembled WGS sequence"/>
</dbReference>
<evidence type="ECO:0000256" key="2">
    <source>
        <dbReference type="ARBA" id="ARBA00010050"/>
    </source>
</evidence>
<dbReference type="Pfam" id="PF14938">
    <property type="entry name" value="SNAP"/>
    <property type="match status" value="1"/>
</dbReference>
<evidence type="ECO:0000256" key="4">
    <source>
        <dbReference type="ARBA" id="ARBA00022892"/>
    </source>
</evidence>
<reference evidence="8 9" key="1">
    <citation type="journal article" date="2016" name="Mol. Biol. Evol.">
        <title>Comparative Genomics of Early-Diverging Mushroom-Forming Fungi Provides Insights into the Origins of Lignocellulose Decay Capabilities.</title>
        <authorList>
            <person name="Nagy L.G."/>
            <person name="Riley R."/>
            <person name="Tritt A."/>
            <person name="Adam C."/>
            <person name="Daum C."/>
            <person name="Floudas D."/>
            <person name="Sun H."/>
            <person name="Yadav J.S."/>
            <person name="Pangilinan J."/>
            <person name="Larsson K.H."/>
            <person name="Matsuura K."/>
            <person name="Barry K."/>
            <person name="Labutti K."/>
            <person name="Kuo R."/>
            <person name="Ohm R.A."/>
            <person name="Bhattacharya S.S."/>
            <person name="Shirouzu T."/>
            <person name="Yoshinaga Y."/>
            <person name="Martin F.M."/>
            <person name="Grigoriev I.V."/>
            <person name="Hibbett D.S."/>
        </authorList>
    </citation>
    <scope>NUCLEOTIDE SEQUENCE [LARGE SCALE GENOMIC DNA]</scope>
    <source>
        <strain evidence="8 9">HHB12029</strain>
    </source>
</reference>
<dbReference type="OrthoDB" id="9984275at2759"/>
<evidence type="ECO:0000313" key="9">
    <source>
        <dbReference type="Proteomes" id="UP000077266"/>
    </source>
</evidence>
<evidence type="ECO:0000313" key="8">
    <source>
        <dbReference type="EMBL" id="KZW01985.1"/>
    </source>
</evidence>
<dbReference type="GO" id="GO:0005774">
    <property type="term" value="C:vacuolar membrane"/>
    <property type="evidence" value="ECO:0007669"/>
    <property type="project" value="TreeGrafter"/>
</dbReference>
<dbReference type="GO" id="GO:0006886">
    <property type="term" value="P:intracellular protein transport"/>
    <property type="evidence" value="ECO:0007669"/>
    <property type="project" value="UniProtKB-UniRule"/>
</dbReference>
<comment type="similarity">
    <text evidence="2 7">Belongs to the SNAP family.</text>
</comment>
<dbReference type="FunCoup" id="A0A165PCT0">
    <property type="interactions" value="380"/>
</dbReference>
<sequence>MAPQSQAQILLSKADKKYHSSPGWFSSGSTKYEEAGDMYQHAANQFKIEKSFKDAGDAFAKEADCRQRANETNDAANAWWNAAKAYKQGFPDLAVNALGQTITYLTKAGRFRQAADREKEIAQIHLQESGDLRKACESFERAGEWYAQEDATATANGCLKDAADLHAELDEFLPAITLYERVANHSLTSSLTKYSVKEYWMRAALCALAAQDTVLAKRNMAKYAAQDATFPSTREARFVDILVEAIENGDPEAFTGAVVEYDQVLKLDNWKTSILLKIKKTINDEVSLA</sequence>
<comment type="subcellular location">
    <subcellularLocation>
        <location evidence="1 7">Membrane</location>
        <topology evidence="1 7">Peripheral membrane protein</topology>
    </subcellularLocation>
</comment>
<dbReference type="GO" id="GO:0005483">
    <property type="term" value="F:soluble NSF attachment protein activity"/>
    <property type="evidence" value="ECO:0007669"/>
    <property type="project" value="TreeGrafter"/>
</dbReference>
<dbReference type="PANTHER" id="PTHR13768:SF8">
    <property type="entry name" value="ALPHA-SOLUBLE NSF ATTACHMENT PROTEIN"/>
    <property type="match status" value="1"/>
</dbReference>
<keyword evidence="9" id="KW-1185">Reference proteome</keyword>
<dbReference type="InterPro" id="IPR000744">
    <property type="entry name" value="NSF_attach"/>
</dbReference>
<dbReference type="PANTHER" id="PTHR13768">
    <property type="entry name" value="SOLUBLE NSF ATTACHMENT PROTEIN SNAP"/>
    <property type="match status" value="1"/>
</dbReference>
<evidence type="ECO:0000256" key="7">
    <source>
        <dbReference type="RuleBase" id="RU367013"/>
    </source>
</evidence>
<evidence type="ECO:0000256" key="1">
    <source>
        <dbReference type="ARBA" id="ARBA00004170"/>
    </source>
</evidence>
<dbReference type="GO" id="GO:0035494">
    <property type="term" value="P:SNARE complex disassembly"/>
    <property type="evidence" value="ECO:0007669"/>
    <property type="project" value="TreeGrafter"/>
</dbReference>
<proteinExistence type="inferred from homology"/>
<keyword evidence="3 7" id="KW-0813">Transport</keyword>
<dbReference type="Gene3D" id="1.25.40.10">
    <property type="entry name" value="Tetratricopeptide repeat domain"/>
    <property type="match status" value="1"/>
</dbReference>
<dbReference type="GO" id="GO:0019905">
    <property type="term" value="F:syntaxin binding"/>
    <property type="evidence" value="ECO:0007669"/>
    <property type="project" value="TreeGrafter"/>
</dbReference>
<accession>A0A165PCT0</accession>
<evidence type="ECO:0000256" key="3">
    <source>
        <dbReference type="ARBA" id="ARBA00022448"/>
    </source>
</evidence>
<dbReference type="AlphaFoldDB" id="A0A165PCT0"/>
<name>A0A165PCT0_EXIGL</name>
<comment type="function">
    <text evidence="7">Required for vesicular transport between the endoplasmic reticulum and the Golgi apparatus.</text>
</comment>
<dbReference type="STRING" id="1314781.A0A165PCT0"/>